<dbReference type="RefSeq" id="WP_073194333.1">
    <property type="nucleotide sequence ID" value="NZ_FQXO01000004.1"/>
</dbReference>
<gene>
    <name evidence="1" type="ORF">SAMN02745135_00002</name>
</gene>
<organism evidence="1 2">
    <name type="scientific">Caloranaerobacter azorensis DSM 13643</name>
    <dbReference type="NCBI Taxonomy" id="1121264"/>
    <lineage>
        <taxon>Bacteria</taxon>
        <taxon>Bacillati</taxon>
        <taxon>Bacillota</taxon>
        <taxon>Tissierellia</taxon>
        <taxon>Tissierellales</taxon>
        <taxon>Thermohalobacteraceae</taxon>
        <taxon>Caloranaerobacter</taxon>
    </lineage>
</organism>
<keyword evidence="2" id="KW-1185">Reference proteome</keyword>
<proteinExistence type="predicted"/>
<evidence type="ECO:0000313" key="1">
    <source>
        <dbReference type="EMBL" id="SHH19509.1"/>
    </source>
</evidence>
<reference evidence="2" key="1">
    <citation type="submission" date="2016-11" db="EMBL/GenBank/DDBJ databases">
        <authorList>
            <person name="Varghese N."/>
            <person name="Submissions S."/>
        </authorList>
    </citation>
    <scope>NUCLEOTIDE SEQUENCE [LARGE SCALE GENOMIC DNA]</scope>
    <source>
        <strain evidence="2">DSM 13643</strain>
    </source>
</reference>
<dbReference type="AlphaFoldDB" id="A0A1M5R0K9"/>
<accession>A0A1M5R0K9</accession>
<sequence>MIPSPHQCWQVYLKRDKYIFLRESKILTQEEFIDTFKLKRLRVPMVAAKYARNKERQIKSIEFFKKNGICD</sequence>
<name>A0A1M5R0K9_9FIRM</name>
<dbReference type="EMBL" id="FQXO01000004">
    <property type="protein sequence ID" value="SHH19509.1"/>
    <property type="molecule type" value="Genomic_DNA"/>
</dbReference>
<protein>
    <submittedName>
        <fullName evidence="1">Uncharacterized protein</fullName>
    </submittedName>
</protein>
<evidence type="ECO:0000313" key="2">
    <source>
        <dbReference type="Proteomes" id="UP000183967"/>
    </source>
</evidence>
<dbReference type="Proteomes" id="UP000183967">
    <property type="component" value="Unassembled WGS sequence"/>
</dbReference>